<dbReference type="AlphaFoldDB" id="A0A9D1ZAH9"/>
<accession>A0A9D1ZAH9</accession>
<reference evidence="3" key="2">
    <citation type="submission" date="2021-04" db="EMBL/GenBank/DDBJ databases">
        <authorList>
            <person name="Gilroy R."/>
        </authorList>
    </citation>
    <scope>NUCLEOTIDE SEQUENCE</scope>
    <source>
        <strain evidence="3">ChiHjej10B9-743</strain>
    </source>
</reference>
<dbReference type="EMBL" id="DXCP01000037">
    <property type="protein sequence ID" value="HIY79805.1"/>
    <property type="molecule type" value="Genomic_DNA"/>
</dbReference>
<evidence type="ECO:0000313" key="4">
    <source>
        <dbReference type="Proteomes" id="UP000824133"/>
    </source>
</evidence>
<organism evidence="3 4">
    <name type="scientific">Candidatus Olsenella excrementavium</name>
    <dbReference type="NCBI Taxonomy" id="2838709"/>
    <lineage>
        <taxon>Bacteria</taxon>
        <taxon>Bacillati</taxon>
        <taxon>Actinomycetota</taxon>
        <taxon>Coriobacteriia</taxon>
        <taxon>Coriobacteriales</taxon>
        <taxon>Atopobiaceae</taxon>
        <taxon>Olsenella</taxon>
    </lineage>
</organism>
<dbReference type="SUPFAM" id="SSF101936">
    <property type="entry name" value="DNA-binding pseudobarrel domain"/>
    <property type="match status" value="1"/>
</dbReference>
<dbReference type="InterPro" id="IPR015300">
    <property type="entry name" value="DNA-bd_pseudobarrel_sf"/>
</dbReference>
<comment type="caution">
    <text evidence="3">The sequence shown here is derived from an EMBL/GenBank/DDBJ whole genome shotgun (WGS) entry which is preliminary data.</text>
</comment>
<name>A0A9D1ZAH9_9ACTN</name>
<dbReference type="Gene3D" id="2.40.330.10">
    <property type="entry name" value="DNA-binding pseudobarrel domain"/>
    <property type="match status" value="1"/>
</dbReference>
<evidence type="ECO:0000259" key="2">
    <source>
        <dbReference type="Pfam" id="PF09217"/>
    </source>
</evidence>
<sequence length="151" mass="17132">MTSRPKSIAKVLSPNDTGSSGSHQAGILVPRKTDILSFFPELSGDTKNPRTQIPFVDSYGARWTFTFIYYNNKFFDPSGTRNEYRLTGMTRFLRECGAEPGDKLVFRRDENDCYSVELERQRKLASNLSIDSVGRVHISISPANSWKIVEM</sequence>
<gene>
    <name evidence="3" type="ORF">IAA42_05155</name>
</gene>
<reference evidence="3" key="1">
    <citation type="journal article" date="2021" name="PeerJ">
        <title>Extensive microbial diversity within the chicken gut microbiome revealed by metagenomics and culture.</title>
        <authorList>
            <person name="Gilroy R."/>
            <person name="Ravi A."/>
            <person name="Getino M."/>
            <person name="Pursley I."/>
            <person name="Horton D.L."/>
            <person name="Alikhan N.F."/>
            <person name="Baker D."/>
            <person name="Gharbi K."/>
            <person name="Hall N."/>
            <person name="Watson M."/>
            <person name="Adriaenssens E.M."/>
            <person name="Foster-Nyarko E."/>
            <person name="Jarju S."/>
            <person name="Secka A."/>
            <person name="Antonio M."/>
            <person name="Oren A."/>
            <person name="Chaudhuri R.R."/>
            <person name="La Ragione R."/>
            <person name="Hildebrand F."/>
            <person name="Pallen M.J."/>
        </authorList>
    </citation>
    <scope>NUCLEOTIDE SEQUENCE</scope>
    <source>
        <strain evidence="3">ChiHjej10B9-743</strain>
    </source>
</reference>
<evidence type="ECO:0000313" key="3">
    <source>
        <dbReference type="EMBL" id="HIY79805.1"/>
    </source>
</evidence>
<evidence type="ECO:0000256" key="1">
    <source>
        <dbReference type="SAM" id="MobiDB-lite"/>
    </source>
</evidence>
<protein>
    <recommendedName>
        <fullName evidence="2">Restriction endonuclease type II EcoRII N-terminal domain-containing protein</fullName>
    </recommendedName>
</protein>
<feature type="region of interest" description="Disordered" evidence="1">
    <location>
        <begin position="1"/>
        <end position="25"/>
    </location>
</feature>
<proteinExistence type="predicted"/>
<feature type="domain" description="Restriction endonuclease type II EcoRII N-terminal" evidence="2">
    <location>
        <begin position="9"/>
        <end position="89"/>
    </location>
</feature>
<dbReference type="Proteomes" id="UP000824133">
    <property type="component" value="Unassembled WGS sequence"/>
</dbReference>
<dbReference type="InterPro" id="IPR023372">
    <property type="entry name" value="Rest_endonuc_II_EcoRII_N"/>
</dbReference>
<dbReference type="Pfam" id="PF09217">
    <property type="entry name" value="EcoRII-N"/>
    <property type="match status" value="1"/>
</dbReference>
<feature type="compositionally biased region" description="Polar residues" evidence="1">
    <location>
        <begin position="14"/>
        <end position="23"/>
    </location>
</feature>